<dbReference type="PANTHER" id="PTHR33979">
    <property type="entry name" value="OS02G0221600 PROTEIN"/>
    <property type="match status" value="1"/>
</dbReference>
<gene>
    <name evidence="2" type="ORF">POVCU2_0048840</name>
</gene>
<name>A0A1A8W6A0_PLAOA</name>
<evidence type="ECO:0000313" key="3">
    <source>
        <dbReference type="Proteomes" id="UP000078560"/>
    </source>
</evidence>
<feature type="transmembrane region" description="Helical" evidence="1">
    <location>
        <begin position="175"/>
        <end position="196"/>
    </location>
</feature>
<evidence type="ECO:0008006" key="4">
    <source>
        <dbReference type="Google" id="ProtNLM"/>
    </source>
</evidence>
<keyword evidence="1" id="KW-0472">Membrane</keyword>
<feature type="transmembrane region" description="Helical" evidence="1">
    <location>
        <begin position="123"/>
        <end position="142"/>
    </location>
</feature>
<accession>A0A1A8W6A0</accession>
<proteinExistence type="predicted"/>
<feature type="transmembrane region" description="Helical" evidence="1">
    <location>
        <begin position="149"/>
        <end position="169"/>
    </location>
</feature>
<feature type="transmembrane region" description="Helical" evidence="1">
    <location>
        <begin position="254"/>
        <end position="276"/>
    </location>
</feature>
<dbReference type="InterPro" id="IPR049500">
    <property type="entry name" value="Peptidase_M50B-like"/>
</dbReference>
<dbReference type="Pfam" id="PF13398">
    <property type="entry name" value="Peptidase_M50B"/>
    <property type="match status" value="1"/>
</dbReference>
<keyword evidence="1" id="KW-1133">Transmembrane helix</keyword>
<evidence type="ECO:0000313" key="2">
    <source>
        <dbReference type="EMBL" id="SBS88505.1"/>
    </source>
</evidence>
<dbReference type="Proteomes" id="UP000078560">
    <property type="component" value="Unassembled WGS sequence"/>
</dbReference>
<keyword evidence="1" id="KW-0812">Transmembrane</keyword>
<protein>
    <recommendedName>
        <fullName evidence="4">Peptidase</fullName>
    </recommendedName>
</protein>
<dbReference type="AlphaFoldDB" id="A0A1A8W6A0"/>
<evidence type="ECO:0000256" key="1">
    <source>
        <dbReference type="SAM" id="Phobius"/>
    </source>
</evidence>
<organism evidence="2 3">
    <name type="scientific">Plasmodium ovale curtisi</name>
    <dbReference type="NCBI Taxonomy" id="864141"/>
    <lineage>
        <taxon>Eukaryota</taxon>
        <taxon>Sar</taxon>
        <taxon>Alveolata</taxon>
        <taxon>Apicomplexa</taxon>
        <taxon>Aconoidasida</taxon>
        <taxon>Haemosporida</taxon>
        <taxon>Plasmodiidae</taxon>
        <taxon>Plasmodium</taxon>
        <taxon>Plasmodium (Plasmodium)</taxon>
    </lineage>
</organism>
<dbReference type="PANTHER" id="PTHR33979:SF2">
    <property type="entry name" value="PEPTIDASE M50B-LIKE-DOMAIN-CONTAINING PROTEIN"/>
    <property type="match status" value="1"/>
</dbReference>
<reference evidence="3" key="1">
    <citation type="submission" date="2016-05" db="EMBL/GenBank/DDBJ databases">
        <authorList>
            <person name="Naeem Raeece"/>
        </authorList>
    </citation>
    <scope>NUCLEOTIDE SEQUENCE [LARGE SCALE GENOMIC DNA]</scope>
</reference>
<dbReference type="EMBL" id="FLQU01000636">
    <property type="protein sequence ID" value="SBS88505.1"/>
    <property type="molecule type" value="Genomic_DNA"/>
</dbReference>
<sequence>MERIDGMEERWKKTDGEKYGIMCNNLRQYIAAKETRTYNWKDEQYGDCCERNQNITFISISACVLVNIIFWRCKILEPFKLLTVFLHEFSHASACWLTGGRVKGIEVNRNHGGCTNTVGGNRFLILPAGYIGSCFYGMFFILMAYISKWTLLTSAAFLCFLLLVVLIFYANNIFLRTLCILFLAATISVWVLCELFKEDVKYWPLKIIMTFIGVLNEMYSIVDIFEDLITRSTPESDAYKYAELTKCNSKFCGVLWFLVNFFFIFLTVYLIGTIHVKQFDN</sequence>